<dbReference type="InterPro" id="IPR010310">
    <property type="entry name" value="T7SS_ESAT-6-like"/>
</dbReference>
<sequence length="107" mass="12587">MSENMSDGYIFVSYSHVDNAVEEMRLATRQISKIIADLNDELQPLKNSWEGDDRRVYDEKQAAWNNAVHNMGQWLEDNAKTLDHIRELYTKNEQKQAQSWQEVRSGR</sequence>
<dbReference type="EMBL" id="RCIY01000069">
    <property type="protein sequence ID" value="TGG80389.1"/>
    <property type="molecule type" value="Genomic_DNA"/>
</dbReference>
<dbReference type="RefSeq" id="WP_055500103.1">
    <property type="nucleotide sequence ID" value="NZ_JASCYL010000015.1"/>
</dbReference>
<proteinExistence type="inferred from homology"/>
<evidence type="ECO:0000256" key="1">
    <source>
        <dbReference type="RuleBase" id="RU362001"/>
    </source>
</evidence>
<dbReference type="SUPFAM" id="SSF140453">
    <property type="entry name" value="EsxAB dimer-like"/>
    <property type="match status" value="1"/>
</dbReference>
<dbReference type="InterPro" id="IPR036689">
    <property type="entry name" value="ESAT-6-like_sf"/>
</dbReference>
<dbReference type="Gene3D" id="1.10.287.1060">
    <property type="entry name" value="ESAT-6-like"/>
    <property type="match status" value="1"/>
</dbReference>
<comment type="caution">
    <text evidence="2">The sequence shown here is derived from an EMBL/GenBank/DDBJ whole genome shotgun (WGS) entry which is preliminary data.</text>
</comment>
<dbReference type="NCBIfam" id="TIGR03930">
    <property type="entry name" value="WXG100_ESAT6"/>
    <property type="match status" value="1"/>
</dbReference>
<evidence type="ECO:0000313" key="2">
    <source>
        <dbReference type="EMBL" id="TGG80389.1"/>
    </source>
</evidence>
<name>A0A8H1L7V8_9ACTN</name>
<reference evidence="2 3" key="1">
    <citation type="submission" date="2018-10" db="EMBL/GenBank/DDBJ databases">
        <title>Isolation of pseudouridimycin from Streptomyces albus DSM 40763.</title>
        <authorList>
            <person name="Rosenqvist P."/>
            <person name="Metsae-Ketelae M."/>
            <person name="Virta P."/>
        </authorList>
    </citation>
    <scope>NUCLEOTIDE SEQUENCE [LARGE SCALE GENOMIC DNA]</scope>
    <source>
        <strain evidence="2 3">DSM 40763</strain>
    </source>
</reference>
<dbReference type="Pfam" id="PF06013">
    <property type="entry name" value="WXG100"/>
    <property type="match status" value="1"/>
</dbReference>
<dbReference type="Proteomes" id="UP000298111">
    <property type="component" value="Unassembled WGS sequence"/>
</dbReference>
<comment type="similarity">
    <text evidence="1">Belongs to the WXG100 family.</text>
</comment>
<gene>
    <name evidence="2" type="ORF">D8771_21485</name>
</gene>
<evidence type="ECO:0000313" key="3">
    <source>
        <dbReference type="Proteomes" id="UP000298111"/>
    </source>
</evidence>
<dbReference type="AlphaFoldDB" id="A0A8H1L7V8"/>
<organism evidence="2 3">
    <name type="scientific">Streptomyces albus</name>
    <dbReference type="NCBI Taxonomy" id="1888"/>
    <lineage>
        <taxon>Bacteria</taxon>
        <taxon>Bacillati</taxon>
        <taxon>Actinomycetota</taxon>
        <taxon>Actinomycetes</taxon>
        <taxon>Kitasatosporales</taxon>
        <taxon>Streptomycetaceae</taxon>
        <taxon>Streptomyces</taxon>
    </lineage>
</organism>
<protein>
    <recommendedName>
        <fullName evidence="1">ESAT-6-like protein</fullName>
    </recommendedName>
</protein>
<accession>A0A8H1L7V8</accession>